<organism evidence="9 10">
    <name type="scientific">Trichosporon asahii var. asahii (strain CBS 8904)</name>
    <name type="common">Yeast</name>
    <dbReference type="NCBI Taxonomy" id="1220162"/>
    <lineage>
        <taxon>Eukaryota</taxon>
        <taxon>Fungi</taxon>
        <taxon>Dikarya</taxon>
        <taxon>Basidiomycota</taxon>
        <taxon>Agaricomycotina</taxon>
        <taxon>Tremellomycetes</taxon>
        <taxon>Trichosporonales</taxon>
        <taxon>Trichosporonaceae</taxon>
        <taxon>Trichosporon</taxon>
    </lineage>
</organism>
<feature type="domain" description="Major facilitator superfamily (MFS) profile" evidence="8">
    <location>
        <begin position="142"/>
        <end position="597"/>
    </location>
</feature>
<dbReference type="GO" id="GO:0022857">
    <property type="term" value="F:transmembrane transporter activity"/>
    <property type="evidence" value="ECO:0007669"/>
    <property type="project" value="InterPro"/>
</dbReference>
<feature type="compositionally biased region" description="Polar residues" evidence="6">
    <location>
        <begin position="100"/>
        <end position="115"/>
    </location>
</feature>
<dbReference type="InterPro" id="IPR020846">
    <property type="entry name" value="MFS_dom"/>
</dbReference>
<evidence type="ECO:0000313" key="9">
    <source>
        <dbReference type="EMBL" id="EKD04454.1"/>
    </source>
</evidence>
<feature type="transmembrane region" description="Helical" evidence="7">
    <location>
        <begin position="501"/>
        <end position="520"/>
    </location>
</feature>
<evidence type="ECO:0000256" key="6">
    <source>
        <dbReference type="SAM" id="MobiDB-lite"/>
    </source>
</evidence>
<proteinExistence type="predicted"/>
<feature type="transmembrane region" description="Helical" evidence="7">
    <location>
        <begin position="175"/>
        <end position="196"/>
    </location>
</feature>
<feature type="transmembrane region" description="Helical" evidence="7">
    <location>
        <begin position="141"/>
        <end position="163"/>
    </location>
</feature>
<dbReference type="Pfam" id="PF07690">
    <property type="entry name" value="MFS_1"/>
    <property type="match status" value="1"/>
</dbReference>
<feature type="region of interest" description="Disordered" evidence="6">
    <location>
        <begin position="82"/>
        <end position="131"/>
    </location>
</feature>
<accession>K1WU65</accession>
<feature type="transmembrane region" description="Helical" evidence="7">
    <location>
        <begin position="438"/>
        <end position="459"/>
    </location>
</feature>
<feature type="transmembrane region" description="Helical" evidence="7">
    <location>
        <begin position="208"/>
        <end position="227"/>
    </location>
</feature>
<dbReference type="InterPro" id="IPR036259">
    <property type="entry name" value="MFS_trans_sf"/>
</dbReference>
<evidence type="ECO:0000259" key="8">
    <source>
        <dbReference type="PROSITE" id="PS50850"/>
    </source>
</evidence>
<feature type="transmembrane region" description="Helical" evidence="7">
    <location>
        <begin position="365"/>
        <end position="384"/>
    </location>
</feature>
<dbReference type="AlphaFoldDB" id="K1WU65"/>
<keyword evidence="4 7" id="KW-1133">Transmembrane helix</keyword>
<dbReference type="OMA" id="MFGIFFY"/>
<keyword evidence="3 7" id="KW-0812">Transmembrane</keyword>
<evidence type="ECO:0000256" key="2">
    <source>
        <dbReference type="ARBA" id="ARBA00022448"/>
    </source>
</evidence>
<feature type="transmembrane region" description="Helical" evidence="7">
    <location>
        <begin position="233"/>
        <end position="255"/>
    </location>
</feature>
<name>K1WU65_TRIAC</name>
<dbReference type="InterPro" id="IPR011701">
    <property type="entry name" value="MFS"/>
</dbReference>
<evidence type="ECO:0000256" key="1">
    <source>
        <dbReference type="ARBA" id="ARBA00004141"/>
    </source>
</evidence>
<evidence type="ECO:0000256" key="5">
    <source>
        <dbReference type="ARBA" id="ARBA00023136"/>
    </source>
</evidence>
<dbReference type="GO" id="GO:0016020">
    <property type="term" value="C:membrane"/>
    <property type="evidence" value="ECO:0007669"/>
    <property type="project" value="UniProtKB-SubCell"/>
</dbReference>
<keyword evidence="2" id="KW-0813">Transport</keyword>
<feature type="transmembrane region" description="Helical" evidence="7">
    <location>
        <begin position="532"/>
        <end position="554"/>
    </location>
</feature>
<dbReference type="PANTHER" id="PTHR42718:SF9">
    <property type="entry name" value="MAJOR FACILITATOR SUPERFAMILY MULTIDRUG TRANSPORTER MFSC"/>
    <property type="match status" value="1"/>
</dbReference>
<reference evidence="9 10" key="1">
    <citation type="journal article" date="2012" name="Eukaryot. Cell">
        <title>Genome sequence of the Trichosporon asahii environmental strain CBS 8904.</title>
        <authorList>
            <person name="Yang R.Y."/>
            <person name="Li H.T."/>
            <person name="Zhu H."/>
            <person name="Zhou G.P."/>
            <person name="Wang M."/>
            <person name="Wang L."/>
        </authorList>
    </citation>
    <scope>NUCLEOTIDE SEQUENCE [LARGE SCALE GENOMIC DNA]</scope>
    <source>
        <strain evidence="9 10">CBS 8904</strain>
    </source>
</reference>
<dbReference type="STRING" id="1220162.K1WU65"/>
<evidence type="ECO:0000256" key="7">
    <source>
        <dbReference type="SAM" id="Phobius"/>
    </source>
</evidence>
<dbReference type="HOGENOM" id="CLU_000960_27_1_1"/>
<feature type="transmembrane region" description="Helical" evidence="7">
    <location>
        <begin position="296"/>
        <end position="316"/>
    </location>
</feature>
<keyword evidence="10" id="KW-1185">Reference proteome</keyword>
<dbReference type="Proteomes" id="UP000006757">
    <property type="component" value="Unassembled WGS sequence"/>
</dbReference>
<dbReference type="eggNOG" id="KOG0254">
    <property type="taxonomic scope" value="Eukaryota"/>
</dbReference>
<gene>
    <name evidence="9" type="ORF">A1Q2_01230</name>
</gene>
<feature type="transmembrane region" description="Helical" evidence="7">
    <location>
        <begin position="471"/>
        <end position="489"/>
    </location>
</feature>
<feature type="transmembrane region" description="Helical" evidence="7">
    <location>
        <begin position="574"/>
        <end position="593"/>
    </location>
</feature>
<dbReference type="Gene3D" id="1.20.1250.20">
    <property type="entry name" value="MFS general substrate transporter like domains"/>
    <property type="match status" value="2"/>
</dbReference>
<protein>
    <submittedName>
        <fullName evidence="9">Efflux protein EncT</fullName>
    </submittedName>
</protein>
<dbReference type="PANTHER" id="PTHR42718">
    <property type="entry name" value="MAJOR FACILITATOR SUPERFAMILY MULTIDRUG TRANSPORTER MFSC"/>
    <property type="match status" value="1"/>
</dbReference>
<feature type="transmembrane region" description="Helical" evidence="7">
    <location>
        <begin position="267"/>
        <end position="290"/>
    </location>
</feature>
<dbReference type="EMBL" id="AMBO01000224">
    <property type="protein sequence ID" value="EKD04454.1"/>
    <property type="molecule type" value="Genomic_DNA"/>
</dbReference>
<comment type="subcellular location">
    <subcellularLocation>
        <location evidence="1">Membrane</location>
        <topology evidence="1">Multi-pass membrane protein</topology>
    </subcellularLocation>
</comment>
<sequence>MLRVPESRVSPMPGAIGSGMLDRVDGHLQKRTAASCSSPLTPTSLPPACLRTTTPPAALSPPEPATVRGSITSIEKEAIMSTSPTVADLPALDGDKKSISESQTTHTPGEEQNGNLEKDLEGAQPPKSNVLSEMGPARKNVLLFGFCLAMFIDAAGVSATFLMTEPIAVDLGVRYADYAWVLGTYSLAFAATLLFAGRLADLYPPNQIYSVGFLGMGIFYLIISFMNNQYAFFVLRAISALLAVLTIPSAINMIIQMYPDPLEQAKKIALFSLSAALANTIALLLAGVFLLASWRWYFRFIAILVIPFSVFAWFLMPHAPAVAEDLAITEKWKRMDLIGVFQLLMILVLFILAMTQAVVDGWGSAIFIAPFVISLVMLPIFLFWEQRLPRGYSLLPHDLWHFPNIFPLMLLATCCFLWFATFQLRVATWFQEALHDSAILSAVKLLPMGITALIVGGVTQAIPALFLRPRYIIPVSAALAFTGSMLLAFSNGGHGKDYWRFIFPGEIIGTAGGMIIFISANTLIIQAFPLEFAGVGGSFANVVFQIGGVVGIAIQTGLLDTGDGPLDWTGSKNGFLFTSAYTLFCGIVFGLWYRQEKMPVREGPVVAA</sequence>
<feature type="compositionally biased region" description="Low complexity" evidence="6">
    <location>
        <begin position="32"/>
        <end position="47"/>
    </location>
</feature>
<feature type="transmembrane region" description="Helical" evidence="7">
    <location>
        <begin position="405"/>
        <end position="426"/>
    </location>
</feature>
<evidence type="ECO:0000256" key="4">
    <source>
        <dbReference type="ARBA" id="ARBA00022989"/>
    </source>
</evidence>
<comment type="caution">
    <text evidence="9">The sequence shown here is derived from an EMBL/GenBank/DDBJ whole genome shotgun (WGS) entry which is preliminary data.</text>
</comment>
<dbReference type="OrthoDB" id="440755at2759"/>
<evidence type="ECO:0000256" key="3">
    <source>
        <dbReference type="ARBA" id="ARBA00022692"/>
    </source>
</evidence>
<dbReference type="InParanoid" id="K1WU65"/>
<evidence type="ECO:0000313" key="10">
    <source>
        <dbReference type="Proteomes" id="UP000006757"/>
    </source>
</evidence>
<dbReference type="PROSITE" id="PS50850">
    <property type="entry name" value="MFS"/>
    <property type="match status" value="1"/>
</dbReference>
<feature type="region of interest" description="Disordered" evidence="6">
    <location>
        <begin position="1"/>
        <end position="47"/>
    </location>
</feature>
<dbReference type="SUPFAM" id="SSF103473">
    <property type="entry name" value="MFS general substrate transporter"/>
    <property type="match status" value="1"/>
</dbReference>
<keyword evidence="5 7" id="KW-0472">Membrane</keyword>
<feature type="transmembrane region" description="Helical" evidence="7">
    <location>
        <begin position="337"/>
        <end position="359"/>
    </location>
</feature>